<evidence type="ECO:0000256" key="2">
    <source>
        <dbReference type="ARBA" id="ARBA00022729"/>
    </source>
</evidence>
<dbReference type="PROSITE" id="PS51257">
    <property type="entry name" value="PROKAR_LIPOPROTEIN"/>
    <property type="match status" value="1"/>
</dbReference>
<dbReference type="RefSeq" id="WP_262686933.1">
    <property type="nucleotide sequence ID" value="NZ_JAOQIO010000098.1"/>
</dbReference>
<sequence>MKSIKKTTVVCTASLLTLSLLSACAGKTDSGTGAAADPASAKPTEINIMTTFFSPEPPDANNSILKEIEKKTNTSLKVSWLSPNNYEEKMNVTLSSGDLPDLMLVLDPFVPVIRKSAQQGAFWDVTDVYKKYPKLADFPKDSWEFTKMEDGKNYGVPRVRPTEGGGFPYVRKDWLDKLGLTVPQTTDELYKVWKAFAQQDPDGNGKADTQAYAAYVAQDSMGSLGWIESAFNQTNGSWKLVNGKLVNINTLPETKEALVFLNKAYQEKLIPEDFAILKATQAKDMMKAGKAGMGSDTPEAAWEPTQELRKTNPQADLQPMVSVNGFTSKDTGFYGMYVINKKVPEAKLKKIMELLDYGASDEAWDLVSYGMKDTHYTEKDGNKVFTELGQKELVTQGAFKQILYKNDKYQRAFRNGMPNDYLERNKKVIDERSKISVPSLAVGLYSETSLTVGPELNKKIQDIKTKVIYGKEPLTAWDDFVKKLQTDADFQKMSKELNDSYQKRVGGAK</sequence>
<evidence type="ECO:0000256" key="3">
    <source>
        <dbReference type="ARBA" id="ARBA00023136"/>
    </source>
</evidence>
<evidence type="ECO:0000256" key="4">
    <source>
        <dbReference type="ARBA" id="ARBA00023139"/>
    </source>
</evidence>
<evidence type="ECO:0000313" key="8">
    <source>
        <dbReference type="Proteomes" id="UP001652445"/>
    </source>
</evidence>
<dbReference type="Pfam" id="PF13416">
    <property type="entry name" value="SBP_bac_8"/>
    <property type="match status" value="1"/>
</dbReference>
<dbReference type="InterPro" id="IPR050490">
    <property type="entry name" value="Bact_solute-bd_prot1"/>
</dbReference>
<dbReference type="CDD" id="cd13580">
    <property type="entry name" value="PBP2_AlgQ_like_1"/>
    <property type="match status" value="1"/>
</dbReference>
<dbReference type="Gene3D" id="3.40.190.10">
    <property type="entry name" value="Periplasmic binding protein-like II"/>
    <property type="match status" value="2"/>
</dbReference>
<keyword evidence="5" id="KW-0449">Lipoprotein</keyword>
<dbReference type="Proteomes" id="UP001652445">
    <property type="component" value="Unassembled WGS sequence"/>
</dbReference>
<evidence type="ECO:0000256" key="1">
    <source>
        <dbReference type="ARBA" id="ARBA00022475"/>
    </source>
</evidence>
<dbReference type="PANTHER" id="PTHR43649">
    <property type="entry name" value="ARABINOSE-BINDING PROTEIN-RELATED"/>
    <property type="match status" value="1"/>
</dbReference>
<dbReference type="PANTHER" id="PTHR43649:SF33">
    <property type="entry name" value="POLYGALACTURONAN_RHAMNOGALACTURONAN-BINDING PROTEIN YTCQ"/>
    <property type="match status" value="1"/>
</dbReference>
<keyword evidence="3" id="KW-0472">Membrane</keyword>
<accession>A0ABT2UN56</accession>
<evidence type="ECO:0000313" key="7">
    <source>
        <dbReference type="EMBL" id="MCU6796082.1"/>
    </source>
</evidence>
<protein>
    <submittedName>
        <fullName evidence="7">Extracellular solute-binding protein</fullName>
    </submittedName>
</protein>
<proteinExistence type="predicted"/>
<dbReference type="SUPFAM" id="SSF53850">
    <property type="entry name" value="Periplasmic binding protein-like II"/>
    <property type="match status" value="1"/>
</dbReference>
<comment type="caution">
    <text evidence="7">The sequence shown here is derived from an EMBL/GenBank/DDBJ whole genome shotgun (WGS) entry which is preliminary data.</text>
</comment>
<feature type="chain" id="PRO_5045209079" evidence="6">
    <location>
        <begin position="26"/>
        <end position="509"/>
    </location>
</feature>
<evidence type="ECO:0000256" key="5">
    <source>
        <dbReference type="ARBA" id="ARBA00023288"/>
    </source>
</evidence>
<feature type="signal peptide" evidence="6">
    <location>
        <begin position="1"/>
        <end position="25"/>
    </location>
</feature>
<evidence type="ECO:0000256" key="6">
    <source>
        <dbReference type="SAM" id="SignalP"/>
    </source>
</evidence>
<reference evidence="7 8" key="1">
    <citation type="submission" date="2022-09" db="EMBL/GenBank/DDBJ databases">
        <authorList>
            <person name="Han X.L."/>
            <person name="Wang Q."/>
            <person name="Lu T."/>
        </authorList>
    </citation>
    <scope>NUCLEOTIDE SEQUENCE [LARGE SCALE GENOMIC DNA]</scope>
    <source>
        <strain evidence="7 8">WQ 127069</strain>
    </source>
</reference>
<dbReference type="EMBL" id="JAOQIO010000098">
    <property type="protein sequence ID" value="MCU6796082.1"/>
    <property type="molecule type" value="Genomic_DNA"/>
</dbReference>
<name>A0ABT2UN56_9BACL</name>
<dbReference type="InterPro" id="IPR006059">
    <property type="entry name" value="SBP"/>
</dbReference>
<gene>
    <name evidence="7" type="ORF">OB236_28575</name>
</gene>
<keyword evidence="8" id="KW-1185">Reference proteome</keyword>
<keyword evidence="4" id="KW-0564">Palmitate</keyword>
<organism evidence="7 8">
    <name type="scientific">Paenibacillus baimaensis</name>
    <dbReference type="NCBI Taxonomy" id="2982185"/>
    <lineage>
        <taxon>Bacteria</taxon>
        <taxon>Bacillati</taxon>
        <taxon>Bacillota</taxon>
        <taxon>Bacilli</taxon>
        <taxon>Bacillales</taxon>
        <taxon>Paenibacillaceae</taxon>
        <taxon>Paenibacillus</taxon>
    </lineage>
</organism>
<keyword evidence="2 6" id="KW-0732">Signal</keyword>
<keyword evidence="1" id="KW-1003">Cell membrane</keyword>